<evidence type="ECO:0000313" key="2">
    <source>
        <dbReference type="Proteomes" id="UP000663932"/>
    </source>
</evidence>
<evidence type="ECO:0000313" key="1">
    <source>
        <dbReference type="EMBL" id="QTD66331.1"/>
    </source>
</evidence>
<dbReference type="RefSeq" id="WP_207991548.1">
    <property type="nucleotide sequence ID" value="NZ_CP071801.1"/>
</dbReference>
<gene>
    <name evidence="1" type="ORF">J3E67_000660</name>
</gene>
<name>A0A8A4UX19_LACGS</name>
<accession>A0A8A4UX19</accession>
<dbReference type="EMBL" id="CP071801">
    <property type="protein sequence ID" value="QTD66331.1"/>
    <property type="molecule type" value="Genomic_DNA"/>
</dbReference>
<sequence>MIKTKIITRPKYENYEFEFDIERFSNQLNRKIIDIQYTSNNSNYEAIITYEV</sequence>
<organism evidence="1 2">
    <name type="scientific">Lactobacillus gasseri</name>
    <dbReference type="NCBI Taxonomy" id="1596"/>
    <lineage>
        <taxon>Bacteria</taxon>
        <taxon>Bacillati</taxon>
        <taxon>Bacillota</taxon>
        <taxon>Bacilli</taxon>
        <taxon>Lactobacillales</taxon>
        <taxon>Lactobacillaceae</taxon>
        <taxon>Lactobacillus</taxon>
    </lineage>
</organism>
<reference evidence="1" key="1">
    <citation type="submission" date="2021-03" db="EMBL/GenBank/DDBJ databases">
        <title>Whole genome sequence of Lactobacillus gasseri HL75.</title>
        <authorList>
            <person name="Kim J.-M."/>
            <person name="Chung S.H."/>
            <person name="Kim J.-S."/>
        </authorList>
    </citation>
    <scope>NUCLEOTIDE SEQUENCE</scope>
    <source>
        <strain evidence="1">HL75</strain>
    </source>
</reference>
<dbReference type="AlphaFoldDB" id="A0A8A4UX19"/>
<dbReference type="Proteomes" id="UP000663932">
    <property type="component" value="Chromosome"/>
</dbReference>
<protein>
    <submittedName>
        <fullName evidence="1">Uncharacterized protein</fullName>
    </submittedName>
</protein>
<proteinExistence type="predicted"/>